<protein>
    <submittedName>
        <fullName evidence="1">Uncharacterized protein</fullName>
    </submittedName>
</protein>
<gene>
    <name evidence="1" type="ORF">HINF_LOCUS3230</name>
    <name evidence="2" type="ORF">HINF_LOCUS33905</name>
</gene>
<reference evidence="1" key="1">
    <citation type="submission" date="2023-06" db="EMBL/GenBank/DDBJ databases">
        <authorList>
            <person name="Kurt Z."/>
        </authorList>
    </citation>
    <scope>NUCLEOTIDE SEQUENCE</scope>
</reference>
<accession>A0AA86NA77</accession>
<proteinExistence type="predicted"/>
<reference evidence="2 3" key="2">
    <citation type="submission" date="2024-07" db="EMBL/GenBank/DDBJ databases">
        <authorList>
            <person name="Akdeniz Z."/>
        </authorList>
    </citation>
    <scope>NUCLEOTIDE SEQUENCE [LARGE SCALE GENOMIC DNA]</scope>
</reference>
<organism evidence="1">
    <name type="scientific">Hexamita inflata</name>
    <dbReference type="NCBI Taxonomy" id="28002"/>
    <lineage>
        <taxon>Eukaryota</taxon>
        <taxon>Metamonada</taxon>
        <taxon>Diplomonadida</taxon>
        <taxon>Hexamitidae</taxon>
        <taxon>Hexamitinae</taxon>
        <taxon>Hexamita</taxon>
    </lineage>
</organism>
<dbReference type="AlphaFoldDB" id="A0AA86NA77"/>
<evidence type="ECO:0000313" key="1">
    <source>
        <dbReference type="EMBL" id="CAI9915585.1"/>
    </source>
</evidence>
<evidence type="ECO:0000313" key="2">
    <source>
        <dbReference type="EMBL" id="CAL6031232.1"/>
    </source>
</evidence>
<comment type="caution">
    <text evidence="1">The sequence shown here is derived from an EMBL/GenBank/DDBJ whole genome shotgun (WGS) entry which is preliminary data.</text>
</comment>
<name>A0AA86NA77_9EUKA</name>
<keyword evidence="3" id="KW-1185">Reference proteome</keyword>
<dbReference type="EMBL" id="CAXDID020000119">
    <property type="protein sequence ID" value="CAL6031232.1"/>
    <property type="molecule type" value="Genomic_DNA"/>
</dbReference>
<evidence type="ECO:0000313" key="3">
    <source>
        <dbReference type="Proteomes" id="UP001642409"/>
    </source>
</evidence>
<sequence>MLTKVQTLQFGAALKFVIEQIINQTINSDLELFKIIKQFTLKERTGIWRTVGNRINSSANEAHDYYFNTWTLQFYQDHKVYQEILIQLFYDQIGYCTDAKEAIKHTINEFQKQYPLNNCNERKMYQLLYRINSAKDQSSRKIVKITQCIAYEEYEQFRFQSVVDQLNMIE</sequence>
<dbReference type="EMBL" id="CATOUU010000075">
    <property type="protein sequence ID" value="CAI9915585.1"/>
    <property type="molecule type" value="Genomic_DNA"/>
</dbReference>
<dbReference type="Proteomes" id="UP001642409">
    <property type="component" value="Unassembled WGS sequence"/>
</dbReference>